<gene>
    <name evidence="7" type="primary">ccmA</name>
    <name evidence="7" type="ORF">HXX08_22020</name>
    <name evidence="8" type="ORF">OZ401_004088</name>
</gene>
<dbReference type="InterPro" id="IPR027417">
    <property type="entry name" value="P-loop_NTPase"/>
</dbReference>
<proteinExistence type="inferred from homology"/>
<evidence type="ECO:0000313" key="10">
    <source>
        <dbReference type="Proteomes" id="UP001431572"/>
    </source>
</evidence>
<keyword evidence="4" id="KW-0201">Cytochrome c-type biogenesis</keyword>
<dbReference type="Proteomes" id="UP001431572">
    <property type="component" value="Chromosome 2"/>
</dbReference>
<dbReference type="GO" id="GO:0022857">
    <property type="term" value="F:transmembrane transporter activity"/>
    <property type="evidence" value="ECO:0007669"/>
    <property type="project" value="InterPro"/>
</dbReference>
<evidence type="ECO:0000256" key="3">
    <source>
        <dbReference type="ARBA" id="ARBA00022741"/>
    </source>
</evidence>
<dbReference type="InterPro" id="IPR003593">
    <property type="entry name" value="AAA+_ATPase"/>
</dbReference>
<dbReference type="InterPro" id="IPR005895">
    <property type="entry name" value="ABC_transptr_haem_export_CcmA"/>
</dbReference>
<dbReference type="SMART" id="SM00382">
    <property type="entry name" value="AAA"/>
    <property type="match status" value="1"/>
</dbReference>
<evidence type="ECO:0000313" key="9">
    <source>
        <dbReference type="Proteomes" id="UP000521676"/>
    </source>
</evidence>
<name>A0A8T7M908_9CHLR</name>
<evidence type="ECO:0000256" key="5">
    <source>
        <dbReference type="ARBA" id="ARBA00022840"/>
    </source>
</evidence>
<feature type="domain" description="ABC transporter" evidence="6">
    <location>
        <begin position="10"/>
        <end position="240"/>
    </location>
</feature>
<evidence type="ECO:0000259" key="6">
    <source>
        <dbReference type="PROSITE" id="PS50893"/>
    </source>
</evidence>
<dbReference type="GO" id="GO:0005524">
    <property type="term" value="F:ATP binding"/>
    <property type="evidence" value="ECO:0007669"/>
    <property type="project" value="UniProtKB-KW"/>
</dbReference>
<comment type="similarity">
    <text evidence="1">Belongs to the ABC transporter superfamily.</text>
</comment>
<dbReference type="EMBL" id="JACATZ010000003">
    <property type="protein sequence ID" value="NWJ48544.1"/>
    <property type="molecule type" value="Genomic_DNA"/>
</dbReference>
<dbReference type="GO" id="GO:0016887">
    <property type="term" value="F:ATP hydrolysis activity"/>
    <property type="evidence" value="ECO:0007669"/>
    <property type="project" value="InterPro"/>
</dbReference>
<accession>A0A8T7M908</accession>
<reference evidence="7 9" key="1">
    <citation type="submission" date="2020-06" db="EMBL/GenBank/DDBJ databases">
        <title>Anoxygenic phototrophic Chloroflexota member uses a Type I reaction center.</title>
        <authorList>
            <person name="Tsuji J.M."/>
            <person name="Shaw N.A."/>
            <person name="Nagashima S."/>
            <person name="Venkiteswaran J."/>
            <person name="Schiff S.L."/>
            <person name="Hanada S."/>
            <person name="Tank M."/>
            <person name="Neufeld J.D."/>
        </authorList>
    </citation>
    <scope>NUCLEOTIDE SEQUENCE [LARGE SCALE GENOMIC DNA]</scope>
    <source>
        <strain evidence="7">L227-S17</strain>
    </source>
</reference>
<reference evidence="8" key="2">
    <citation type="journal article" date="2024" name="Nature">
        <title>Anoxygenic phototroph of the Chloroflexota uses a type I reaction centre.</title>
        <authorList>
            <person name="Tsuji J.M."/>
            <person name="Shaw N.A."/>
            <person name="Nagashima S."/>
            <person name="Venkiteswaran J.J."/>
            <person name="Schiff S.L."/>
            <person name="Watanabe T."/>
            <person name="Fukui M."/>
            <person name="Hanada S."/>
            <person name="Tank M."/>
            <person name="Neufeld J.D."/>
        </authorList>
    </citation>
    <scope>NUCLEOTIDE SEQUENCE</scope>
    <source>
        <strain evidence="8">L227-S17</strain>
    </source>
</reference>
<dbReference type="Gene3D" id="3.40.50.300">
    <property type="entry name" value="P-loop containing nucleotide triphosphate hydrolases"/>
    <property type="match status" value="1"/>
</dbReference>
<evidence type="ECO:0000313" key="8">
    <source>
        <dbReference type="EMBL" id="WJW68475.1"/>
    </source>
</evidence>
<keyword evidence="5 7" id="KW-0067">ATP-binding</keyword>
<dbReference type="EMBL" id="CP128400">
    <property type="protein sequence ID" value="WJW68475.1"/>
    <property type="molecule type" value="Genomic_DNA"/>
</dbReference>
<protein>
    <submittedName>
        <fullName evidence="7">Heme ABC exporter ATP-binding protein CcmA</fullName>
    </submittedName>
</protein>
<dbReference type="CDD" id="cd03230">
    <property type="entry name" value="ABC_DR_subfamily_A"/>
    <property type="match status" value="1"/>
</dbReference>
<dbReference type="InterPro" id="IPR003439">
    <property type="entry name" value="ABC_transporter-like_ATP-bd"/>
</dbReference>
<dbReference type="NCBIfam" id="TIGR01189">
    <property type="entry name" value="ccmA"/>
    <property type="match status" value="1"/>
</dbReference>
<dbReference type="RefSeq" id="WP_341470380.1">
    <property type="nucleotide sequence ID" value="NZ_CP128400.1"/>
</dbReference>
<keyword evidence="3" id="KW-0547">Nucleotide-binding</keyword>
<dbReference type="AlphaFoldDB" id="A0A8T7M908"/>
<organism evidence="7 9">
    <name type="scientific">Candidatus Chlorohelix allophototropha</name>
    <dbReference type="NCBI Taxonomy" id="3003348"/>
    <lineage>
        <taxon>Bacteria</taxon>
        <taxon>Bacillati</taxon>
        <taxon>Chloroflexota</taxon>
        <taxon>Chloroflexia</taxon>
        <taxon>Candidatus Chloroheliales</taxon>
        <taxon>Candidatus Chloroheliaceae</taxon>
        <taxon>Candidatus Chlorohelix</taxon>
    </lineage>
</organism>
<dbReference type="SUPFAM" id="SSF52540">
    <property type="entry name" value="P-loop containing nucleoside triphosphate hydrolases"/>
    <property type="match status" value="1"/>
</dbReference>
<evidence type="ECO:0000256" key="1">
    <source>
        <dbReference type="ARBA" id="ARBA00005417"/>
    </source>
</evidence>
<dbReference type="GO" id="GO:0017004">
    <property type="term" value="P:cytochrome complex assembly"/>
    <property type="evidence" value="ECO:0007669"/>
    <property type="project" value="UniProtKB-KW"/>
</dbReference>
<evidence type="ECO:0000256" key="4">
    <source>
        <dbReference type="ARBA" id="ARBA00022748"/>
    </source>
</evidence>
<evidence type="ECO:0000256" key="2">
    <source>
        <dbReference type="ARBA" id="ARBA00022448"/>
    </source>
</evidence>
<keyword evidence="2" id="KW-0813">Transport</keyword>
<dbReference type="InterPro" id="IPR050763">
    <property type="entry name" value="ABC_transporter_ATP-binding"/>
</dbReference>
<sequence>MTKAAHSVMIRAKGLQKNFGNRAVLRGVDLDLRQGEFVTLLGPNGAGKTTLLRILATLARPTSGTIEIAGIALKDARPTIRGLLGVISHQTFLYEDLNAFENLRFYGRLYDVPELEKRIREVLEKVGLERRAIDRVRTYSRGMQQRLSIARAILHNPPILLLDEPDTGLDRQASNMLSGLIHELAIDGQERSVLMTTHNLERGLAMCDRVVVLAGGKLVADRPATGLSADELQQFYFDSVSRGR</sequence>
<dbReference type="PANTHER" id="PTHR42711:SF5">
    <property type="entry name" value="ABC TRANSPORTER ATP-BINDING PROTEIN NATA"/>
    <property type="match status" value="1"/>
</dbReference>
<dbReference type="PANTHER" id="PTHR42711">
    <property type="entry name" value="ABC TRANSPORTER ATP-BINDING PROTEIN"/>
    <property type="match status" value="1"/>
</dbReference>
<dbReference type="Pfam" id="PF00005">
    <property type="entry name" value="ABC_tran"/>
    <property type="match status" value="1"/>
</dbReference>
<keyword evidence="10" id="KW-1185">Reference proteome</keyword>
<evidence type="ECO:0000313" key="7">
    <source>
        <dbReference type="EMBL" id="NWJ48544.1"/>
    </source>
</evidence>
<dbReference type="Proteomes" id="UP000521676">
    <property type="component" value="Unassembled WGS sequence"/>
</dbReference>
<dbReference type="PROSITE" id="PS50893">
    <property type="entry name" value="ABC_TRANSPORTER_2"/>
    <property type="match status" value="1"/>
</dbReference>